<dbReference type="FunFam" id="3.30.70.3400:FF:000003">
    <property type="entry name" value="Preprotein translocase subunit SecD"/>
    <property type="match status" value="1"/>
</dbReference>
<sequence>MNRYPLWKYATVVIALLIGLLYTLPNFFGESPAVQVSSAKATLKVDTQTLARVETTLNAAQVVNDGLFLDTVGVKVRLHDADTQLKARDLLEKEFNPDPENAQYVVALNLLSASPQWLTRLSALPMYLGLDLRGGVHFLLQVDMKGALTKRLDSLGADLRTLMRDKNIRHAGIAREGERVVLRFRDAETRDRARNALADAQPDLQLADQGEGEDLKLVATLKPQAVTRLQASALSQNMTTLHNRINELGVAEPVIQQQGADRIVVQLPGVQDTAKAKDILGRTATLEIRMVDDTAGALEAAQAGQVPFGTELYVERGGKPLLVKKQVMLTGERLTDAQPGFDNQTQEPSVHLTLDSAGARIFKDVTRDNVGKRMAILLIEKGKGEVVTAPVIRTEIGGGRVQISGRMSTVEANDTALLLRAGSLAAPMEIIEERTIGPSLGADNIKKGFDSTLWGFTAIAVFMIAYYMLFGAVSVVALATNLLFLIALLSMLQATLTLPGIAAIALTLGMAIDSNVLINERIREELRNGMTPAAAITTGYERAFGTILDSNVTTLIAGIALLIFGSGPIRGFAVVHCLGILTSLFSSVVVSRALVNLLYGGRRKIDSLAIGQVWKPQGSAAASPAAKSAAKVAAPVAATKAAPKQGAASPAAGKSGAINWGDSGGRGAAGKPDSGGKAK</sequence>
<dbReference type="Pfam" id="PF21760">
    <property type="entry name" value="SecD_1st"/>
    <property type="match status" value="1"/>
</dbReference>
<dbReference type="FunFam" id="3.30.1360.200:FF:000002">
    <property type="entry name" value="Preprotein translocase subunit SecD"/>
    <property type="match status" value="1"/>
</dbReference>
<dbReference type="GO" id="GO:0065002">
    <property type="term" value="P:intracellular protein transmembrane transport"/>
    <property type="evidence" value="ECO:0007669"/>
    <property type="project" value="UniProtKB-UniRule"/>
</dbReference>
<keyword evidence="6 10" id="KW-0653">Protein transport</keyword>
<evidence type="ECO:0000256" key="2">
    <source>
        <dbReference type="ARBA" id="ARBA00022448"/>
    </source>
</evidence>
<dbReference type="GO" id="GO:0005886">
    <property type="term" value="C:plasma membrane"/>
    <property type="evidence" value="ECO:0007669"/>
    <property type="project" value="UniProtKB-SubCell"/>
</dbReference>
<evidence type="ECO:0000256" key="8">
    <source>
        <dbReference type="ARBA" id="ARBA00023010"/>
    </source>
</evidence>
<dbReference type="EMBL" id="JACIGE010000007">
    <property type="protein sequence ID" value="MBB4247788.1"/>
    <property type="molecule type" value="Genomic_DNA"/>
</dbReference>
<evidence type="ECO:0000256" key="6">
    <source>
        <dbReference type="ARBA" id="ARBA00022927"/>
    </source>
</evidence>
<feature type="region of interest" description="Disordered" evidence="11">
    <location>
        <begin position="641"/>
        <end position="679"/>
    </location>
</feature>
<dbReference type="RefSeq" id="WP_153116750.1">
    <property type="nucleotide sequence ID" value="NZ_JACIGE010000007.1"/>
</dbReference>
<dbReference type="Pfam" id="PF13721">
    <property type="entry name" value="SecD-TM1"/>
    <property type="match status" value="1"/>
</dbReference>
<gene>
    <name evidence="10" type="primary">secD</name>
    <name evidence="16" type="ORF">GGD90_002173</name>
</gene>
<dbReference type="HAMAP" id="MF_01463_B">
    <property type="entry name" value="SecD_B"/>
    <property type="match status" value="1"/>
</dbReference>
<evidence type="ECO:0000256" key="1">
    <source>
        <dbReference type="ARBA" id="ARBA00004651"/>
    </source>
</evidence>
<feature type="domain" description="Protein export membrane protein SecD/SecF C-terminal" evidence="12">
    <location>
        <begin position="427"/>
        <end position="598"/>
    </location>
</feature>
<dbReference type="AlphaFoldDB" id="A0A840GAU5"/>
<dbReference type="InterPro" id="IPR022813">
    <property type="entry name" value="SecD/SecF_arch_bac"/>
</dbReference>
<evidence type="ECO:0000256" key="5">
    <source>
        <dbReference type="ARBA" id="ARBA00022692"/>
    </source>
</evidence>
<evidence type="ECO:0000256" key="11">
    <source>
        <dbReference type="SAM" id="MobiDB-lite"/>
    </source>
</evidence>
<evidence type="ECO:0000259" key="14">
    <source>
        <dbReference type="Pfam" id="PF21760"/>
    </source>
</evidence>
<feature type="transmembrane region" description="Helical" evidence="10">
    <location>
        <begin position="547"/>
        <end position="567"/>
    </location>
</feature>
<organism evidence="16 17">
    <name type="scientific">Rhodocyclus tenuis</name>
    <name type="common">Rhodospirillum tenue</name>
    <dbReference type="NCBI Taxonomy" id="1066"/>
    <lineage>
        <taxon>Bacteria</taxon>
        <taxon>Pseudomonadati</taxon>
        <taxon>Pseudomonadota</taxon>
        <taxon>Betaproteobacteria</taxon>
        <taxon>Rhodocyclales</taxon>
        <taxon>Rhodocyclaceae</taxon>
        <taxon>Rhodocyclus</taxon>
    </lineage>
</organism>
<evidence type="ECO:0000256" key="7">
    <source>
        <dbReference type="ARBA" id="ARBA00022989"/>
    </source>
</evidence>
<dbReference type="NCBIfam" id="TIGR01129">
    <property type="entry name" value="secD"/>
    <property type="match status" value="1"/>
</dbReference>
<dbReference type="InterPro" id="IPR048634">
    <property type="entry name" value="SecD_SecF_C"/>
</dbReference>
<dbReference type="SUPFAM" id="SSF82866">
    <property type="entry name" value="Multidrug efflux transporter AcrB transmembrane domain"/>
    <property type="match status" value="1"/>
</dbReference>
<comment type="subunit">
    <text evidence="10">Forms a complex with SecF. Part of the essential Sec protein translocation apparatus which comprises SecA, SecYEG and auxiliary proteins SecDF-YajC and YidC.</text>
</comment>
<evidence type="ECO:0000259" key="13">
    <source>
        <dbReference type="Pfam" id="PF13721"/>
    </source>
</evidence>
<protein>
    <recommendedName>
        <fullName evidence="10">Protein translocase subunit SecD</fullName>
    </recommendedName>
</protein>
<evidence type="ECO:0000313" key="17">
    <source>
        <dbReference type="Proteomes" id="UP000587070"/>
    </source>
</evidence>
<dbReference type="InterPro" id="IPR054384">
    <property type="entry name" value="SecDF_P1_head"/>
</dbReference>
<evidence type="ECO:0000259" key="12">
    <source>
        <dbReference type="Pfam" id="PF02355"/>
    </source>
</evidence>
<evidence type="ECO:0000256" key="9">
    <source>
        <dbReference type="ARBA" id="ARBA00023136"/>
    </source>
</evidence>
<keyword evidence="17" id="KW-1185">Reference proteome</keyword>
<evidence type="ECO:0000313" key="16">
    <source>
        <dbReference type="EMBL" id="MBB4247788.1"/>
    </source>
</evidence>
<feature type="transmembrane region" description="Helical" evidence="10">
    <location>
        <begin position="475"/>
        <end position="494"/>
    </location>
</feature>
<dbReference type="InterPro" id="IPR005791">
    <property type="entry name" value="SecD"/>
</dbReference>
<feature type="domain" description="SecD export protein N-terminal TM" evidence="13">
    <location>
        <begin position="1"/>
        <end position="108"/>
    </location>
</feature>
<accession>A0A840GAU5</accession>
<keyword evidence="9 10" id="KW-0472">Membrane</keyword>
<comment type="caution">
    <text evidence="10">Lacks conserved residue(s) required for the propagation of feature annotation.</text>
</comment>
<dbReference type="Pfam" id="PF22599">
    <property type="entry name" value="SecDF_P1_head"/>
    <property type="match status" value="1"/>
</dbReference>
<evidence type="ECO:0000259" key="15">
    <source>
        <dbReference type="Pfam" id="PF22599"/>
    </source>
</evidence>
<dbReference type="GO" id="GO:0015450">
    <property type="term" value="F:protein-transporting ATPase activity"/>
    <property type="evidence" value="ECO:0007669"/>
    <property type="project" value="InterPro"/>
</dbReference>
<comment type="similarity">
    <text evidence="10">Belongs to the SecD/SecF family. SecD subfamily.</text>
</comment>
<comment type="function">
    <text evidence="10">Part of the Sec protein translocase complex. Interacts with the SecYEG preprotein conducting channel. SecDF uses the proton motive force (PMF) to complete protein translocation after the ATP-dependent function of SecA.</text>
</comment>
<feature type="domain" description="SecDF P1 head subdomain" evidence="15">
    <location>
        <begin position="314"/>
        <end position="426"/>
    </location>
</feature>
<dbReference type="NCBIfam" id="TIGR00916">
    <property type="entry name" value="2A0604s01"/>
    <property type="match status" value="1"/>
</dbReference>
<dbReference type="GO" id="GO:0006605">
    <property type="term" value="P:protein targeting"/>
    <property type="evidence" value="ECO:0007669"/>
    <property type="project" value="UniProtKB-UniRule"/>
</dbReference>
<keyword evidence="8 10" id="KW-0811">Translocation</keyword>
<evidence type="ECO:0000256" key="4">
    <source>
        <dbReference type="ARBA" id="ARBA00022519"/>
    </source>
</evidence>
<feature type="transmembrane region" description="Helical" evidence="10">
    <location>
        <begin position="573"/>
        <end position="595"/>
    </location>
</feature>
<keyword evidence="3 10" id="KW-1003">Cell membrane</keyword>
<dbReference type="GO" id="GO:0043952">
    <property type="term" value="P:protein transport by the Sec complex"/>
    <property type="evidence" value="ECO:0007669"/>
    <property type="project" value="UniProtKB-UniRule"/>
</dbReference>
<dbReference type="Pfam" id="PF02355">
    <property type="entry name" value="SecD_SecF_C"/>
    <property type="match status" value="1"/>
</dbReference>
<keyword evidence="2 10" id="KW-0813">Transport</keyword>
<evidence type="ECO:0000256" key="3">
    <source>
        <dbReference type="ARBA" id="ARBA00022475"/>
    </source>
</evidence>
<feature type="transmembrane region" description="Helical" evidence="10">
    <location>
        <begin position="453"/>
        <end position="470"/>
    </location>
</feature>
<name>A0A840GAU5_RHOTE</name>
<dbReference type="PANTHER" id="PTHR30081">
    <property type="entry name" value="PROTEIN-EXPORT MEMBRANE PROTEIN SEC"/>
    <property type="match status" value="1"/>
</dbReference>
<dbReference type="Gene3D" id="3.30.70.3400">
    <property type="match status" value="2"/>
</dbReference>
<comment type="caution">
    <text evidence="16">The sequence shown here is derived from an EMBL/GenBank/DDBJ whole genome shotgun (WGS) entry which is preliminary data.</text>
</comment>
<dbReference type="FunFam" id="1.20.1640.10:FF:000004">
    <property type="entry name" value="Protein translocase subunit SecD"/>
    <property type="match status" value="1"/>
</dbReference>
<feature type="domain" description="Protein translocase subunit SecDF P1" evidence="14">
    <location>
        <begin position="235"/>
        <end position="293"/>
    </location>
</feature>
<dbReference type="InterPro" id="IPR027398">
    <property type="entry name" value="SecD-TM"/>
</dbReference>
<dbReference type="Pfam" id="PF07549">
    <property type="entry name" value="Sec_GG"/>
    <property type="match status" value="1"/>
</dbReference>
<evidence type="ECO:0000256" key="10">
    <source>
        <dbReference type="HAMAP-Rule" id="MF_01463"/>
    </source>
</evidence>
<dbReference type="PANTHER" id="PTHR30081:SF1">
    <property type="entry name" value="PROTEIN TRANSLOCASE SUBUNIT SECD"/>
    <property type="match status" value="1"/>
</dbReference>
<reference evidence="16 17" key="1">
    <citation type="submission" date="2020-08" db="EMBL/GenBank/DDBJ databases">
        <title>Genome sequencing of Purple Non-Sulfur Bacteria from various extreme environments.</title>
        <authorList>
            <person name="Mayer M."/>
        </authorList>
    </citation>
    <scope>NUCLEOTIDE SEQUENCE [LARGE SCALE GENOMIC DNA]</scope>
    <source>
        <strain evidence="16 17">2761</strain>
    </source>
</reference>
<keyword evidence="4" id="KW-0997">Cell inner membrane</keyword>
<dbReference type="Gene3D" id="3.30.1360.200">
    <property type="match status" value="1"/>
</dbReference>
<keyword evidence="5 10" id="KW-0812">Transmembrane</keyword>
<proteinExistence type="inferred from homology"/>
<dbReference type="OrthoDB" id="9805019at2"/>
<comment type="subcellular location">
    <subcellularLocation>
        <location evidence="1 10">Cell membrane</location>
        <topology evidence="1 10">Multi-pass membrane protein</topology>
    </subcellularLocation>
</comment>
<dbReference type="InterPro" id="IPR022646">
    <property type="entry name" value="SecD/SecF_CS"/>
</dbReference>
<feature type="compositionally biased region" description="Low complexity" evidence="11">
    <location>
        <begin position="641"/>
        <end position="657"/>
    </location>
</feature>
<dbReference type="InterPro" id="IPR055344">
    <property type="entry name" value="SecD_SecF_C_bact"/>
</dbReference>
<dbReference type="Proteomes" id="UP000587070">
    <property type="component" value="Unassembled WGS sequence"/>
</dbReference>
<dbReference type="Gene3D" id="1.20.1640.10">
    <property type="entry name" value="Multidrug efflux transporter AcrB transmembrane domain"/>
    <property type="match status" value="1"/>
</dbReference>
<dbReference type="InterPro" id="IPR048631">
    <property type="entry name" value="SecD_1st"/>
</dbReference>
<keyword evidence="7 10" id="KW-1133">Transmembrane helix</keyword>